<proteinExistence type="predicted"/>
<dbReference type="Gene3D" id="1.10.510.10">
    <property type="entry name" value="Transferase(Phosphotransferase) domain 1"/>
    <property type="match status" value="1"/>
</dbReference>
<comment type="caution">
    <text evidence="1">The sequence shown here is derived from an EMBL/GenBank/DDBJ whole genome shotgun (WGS) entry which is preliminary data.</text>
</comment>
<name>A0ABQ9ULY4_SAGOE</name>
<protein>
    <recommendedName>
        <fullName evidence="3">Serine-threonine/tyrosine-protein kinase catalytic domain-containing protein</fullName>
    </recommendedName>
</protein>
<dbReference type="Proteomes" id="UP001266305">
    <property type="component" value="Unassembled WGS sequence"/>
</dbReference>
<keyword evidence="2" id="KW-1185">Reference proteome</keyword>
<dbReference type="EMBL" id="JASSZA010000011">
    <property type="protein sequence ID" value="KAK2098097.1"/>
    <property type="molecule type" value="Genomic_DNA"/>
</dbReference>
<organism evidence="1 2">
    <name type="scientific">Saguinus oedipus</name>
    <name type="common">Cotton-top tamarin</name>
    <name type="synonym">Oedipomidas oedipus</name>
    <dbReference type="NCBI Taxonomy" id="9490"/>
    <lineage>
        <taxon>Eukaryota</taxon>
        <taxon>Metazoa</taxon>
        <taxon>Chordata</taxon>
        <taxon>Craniata</taxon>
        <taxon>Vertebrata</taxon>
        <taxon>Euteleostomi</taxon>
        <taxon>Mammalia</taxon>
        <taxon>Eutheria</taxon>
        <taxon>Euarchontoglires</taxon>
        <taxon>Primates</taxon>
        <taxon>Haplorrhini</taxon>
        <taxon>Platyrrhini</taxon>
        <taxon>Cebidae</taxon>
        <taxon>Callitrichinae</taxon>
        <taxon>Saguinus</taxon>
    </lineage>
</organism>
<evidence type="ECO:0000313" key="2">
    <source>
        <dbReference type="Proteomes" id="UP001266305"/>
    </source>
</evidence>
<evidence type="ECO:0000313" key="1">
    <source>
        <dbReference type="EMBL" id="KAK2098097.1"/>
    </source>
</evidence>
<accession>A0ABQ9ULY4</accession>
<gene>
    <name evidence="1" type="ORF">P7K49_023548</name>
</gene>
<sequence length="143" mass="15735">MHGPCILQCVRLAGTWKGHAGPRSIASLGPRLAASWSTVMCLGTQGSKGSAGQTYRLMLQCWKQEPDKRPVFADISKDLEKMMVKSRDYLDLAASTPSDSLLYDDGLSEEETPLVDCNNAPLPRALPSTWIENKLYVLVCVHQ</sequence>
<evidence type="ECO:0008006" key="3">
    <source>
        <dbReference type="Google" id="ProtNLM"/>
    </source>
</evidence>
<reference evidence="1 2" key="1">
    <citation type="submission" date="2023-05" db="EMBL/GenBank/DDBJ databases">
        <title>B98-5 Cell Line De Novo Hybrid Assembly: An Optical Mapping Approach.</title>
        <authorList>
            <person name="Kananen K."/>
            <person name="Auerbach J.A."/>
            <person name="Kautto E."/>
            <person name="Blachly J.S."/>
        </authorList>
    </citation>
    <scope>NUCLEOTIDE SEQUENCE [LARGE SCALE GENOMIC DNA]</scope>
    <source>
        <strain evidence="1">B95-8</strain>
        <tissue evidence="1">Cell line</tissue>
    </source>
</reference>